<evidence type="ECO:0000313" key="3">
    <source>
        <dbReference type="EMBL" id="EDO33241.1"/>
    </source>
</evidence>
<dbReference type="InterPro" id="IPR010285">
    <property type="entry name" value="DNA_helicase_pif1-like_DEAD"/>
</dbReference>
<keyword evidence="1" id="KW-0233">DNA recombination</keyword>
<keyword evidence="1" id="KW-0378">Hydrolase</keyword>
<keyword evidence="1" id="KW-0547">Nucleotide-binding</keyword>
<keyword evidence="1" id="KW-0227">DNA damage</keyword>
<evidence type="ECO:0000313" key="4">
    <source>
        <dbReference type="Proteomes" id="UP000001593"/>
    </source>
</evidence>
<organism evidence="3 4">
    <name type="scientific">Nematostella vectensis</name>
    <name type="common">Starlet sea anemone</name>
    <dbReference type="NCBI Taxonomy" id="45351"/>
    <lineage>
        <taxon>Eukaryota</taxon>
        <taxon>Metazoa</taxon>
        <taxon>Cnidaria</taxon>
        <taxon>Anthozoa</taxon>
        <taxon>Hexacorallia</taxon>
        <taxon>Actiniaria</taxon>
        <taxon>Edwardsiidae</taxon>
        <taxon>Nematostella</taxon>
    </lineage>
</organism>
<dbReference type="HOGENOM" id="CLU_674940_0_0_1"/>
<name>A7SST1_NEMVE</name>
<accession>A7SST1</accession>
<dbReference type="GO" id="GO:0000723">
    <property type="term" value="P:telomere maintenance"/>
    <property type="evidence" value="ECO:0007669"/>
    <property type="project" value="InterPro"/>
</dbReference>
<dbReference type="Gene3D" id="3.40.50.300">
    <property type="entry name" value="P-loop containing nucleotide triphosphate hydrolases"/>
    <property type="match status" value="1"/>
</dbReference>
<dbReference type="Proteomes" id="UP000001593">
    <property type="component" value="Unassembled WGS sequence"/>
</dbReference>
<dbReference type="InterPro" id="IPR051055">
    <property type="entry name" value="PIF1_helicase"/>
</dbReference>
<comment type="cofactor">
    <cofactor evidence="1">
        <name>Mg(2+)</name>
        <dbReference type="ChEBI" id="CHEBI:18420"/>
    </cofactor>
</comment>
<reference evidence="3 4" key="1">
    <citation type="journal article" date="2007" name="Science">
        <title>Sea anemone genome reveals ancestral eumetazoan gene repertoire and genomic organization.</title>
        <authorList>
            <person name="Putnam N.H."/>
            <person name="Srivastava M."/>
            <person name="Hellsten U."/>
            <person name="Dirks B."/>
            <person name="Chapman J."/>
            <person name="Salamov A."/>
            <person name="Terry A."/>
            <person name="Shapiro H."/>
            <person name="Lindquist E."/>
            <person name="Kapitonov V.V."/>
            <person name="Jurka J."/>
            <person name="Genikhovich G."/>
            <person name="Grigoriev I.V."/>
            <person name="Lucas S.M."/>
            <person name="Steele R.E."/>
            <person name="Finnerty J.R."/>
            <person name="Technau U."/>
            <person name="Martindale M.Q."/>
            <person name="Rokhsar D.S."/>
        </authorList>
    </citation>
    <scope>NUCLEOTIDE SEQUENCE [LARGE SCALE GENOMIC DNA]</scope>
    <source>
        <strain evidence="4">CH2 X CH6</strain>
    </source>
</reference>
<feature type="domain" description="DNA helicase Pif1-like DEAD-box helicase" evidence="2">
    <location>
        <begin position="271"/>
        <end position="378"/>
    </location>
</feature>
<comment type="catalytic activity">
    <reaction evidence="1">
        <text>ATP + H2O = ADP + phosphate + H(+)</text>
        <dbReference type="Rhea" id="RHEA:13065"/>
        <dbReference type="ChEBI" id="CHEBI:15377"/>
        <dbReference type="ChEBI" id="CHEBI:15378"/>
        <dbReference type="ChEBI" id="CHEBI:30616"/>
        <dbReference type="ChEBI" id="CHEBI:43474"/>
        <dbReference type="ChEBI" id="CHEBI:456216"/>
        <dbReference type="EC" id="5.6.2.3"/>
    </reaction>
</comment>
<evidence type="ECO:0000259" key="2">
    <source>
        <dbReference type="Pfam" id="PF05970"/>
    </source>
</evidence>
<dbReference type="InterPro" id="IPR027417">
    <property type="entry name" value="P-loop_NTPase"/>
</dbReference>
<sequence length="408" mass="46005">MLPKPLVNATTHSNKAVMECHLQYMARFDFPNWKNVSYEIKWYKQNKLAKTGEKQCITKESECAYQPQKIHLEADPGSTVRPAHFKISHCNTPFNIVLTTTVPIHIDDGLFLPINIQTAHINSNGQQFEGNMPIFEKCRNKAFKNSASAGTTYNIKVQSVCDTMNNFNKLLITMRSGADTDAIWGDYILPSVKKIEGVEEFQYDDGGEDFDWISSTLAIPENADPKVWLEKQIEEDENAEDGDIMLQDVSPVTLNEEQRSTVSLILLILKKYLDEADDYVPLRLVVSGTGGTGKSYMIRCIQRLVRQVFVKKDAVQVVTPTGNTAFLVQGTTASWFFSLPTCGRSCNELTVPAGNLLRRLQDKCKNLAVLIADERRTNVRWTYNARMVGAAYKVQTPKNNVDDDSSYH</sequence>
<dbReference type="GO" id="GO:0043139">
    <property type="term" value="F:5'-3' DNA helicase activity"/>
    <property type="evidence" value="ECO:0007669"/>
    <property type="project" value="UniProtKB-EC"/>
</dbReference>
<evidence type="ECO:0000256" key="1">
    <source>
        <dbReference type="RuleBase" id="RU363044"/>
    </source>
</evidence>
<comment type="similarity">
    <text evidence="1">Belongs to the helicase family.</text>
</comment>
<dbReference type="PANTHER" id="PTHR47642">
    <property type="entry name" value="ATP-DEPENDENT DNA HELICASE"/>
    <property type="match status" value="1"/>
</dbReference>
<dbReference type="AlphaFoldDB" id="A7SST1"/>
<dbReference type="SUPFAM" id="SSF52540">
    <property type="entry name" value="P-loop containing nucleoside triphosphate hydrolases"/>
    <property type="match status" value="1"/>
</dbReference>
<dbReference type="EC" id="5.6.2.3" evidence="1"/>
<dbReference type="GO" id="GO:0005524">
    <property type="term" value="F:ATP binding"/>
    <property type="evidence" value="ECO:0007669"/>
    <property type="project" value="UniProtKB-KW"/>
</dbReference>
<protein>
    <recommendedName>
        <fullName evidence="1">ATP-dependent DNA helicase</fullName>
        <ecNumber evidence="1">5.6.2.3</ecNumber>
    </recommendedName>
</protein>
<dbReference type="EMBL" id="DS469783">
    <property type="protein sequence ID" value="EDO33241.1"/>
    <property type="molecule type" value="Genomic_DNA"/>
</dbReference>
<gene>
    <name evidence="3" type="ORF">NEMVEDRAFT_v1g216909</name>
</gene>
<dbReference type="Pfam" id="PF05970">
    <property type="entry name" value="PIF1"/>
    <property type="match status" value="1"/>
</dbReference>
<keyword evidence="4" id="KW-1185">Reference proteome</keyword>
<dbReference type="InParanoid" id="A7SST1"/>
<proteinExistence type="inferred from homology"/>
<keyword evidence="1" id="KW-0347">Helicase</keyword>
<dbReference type="GO" id="GO:0016887">
    <property type="term" value="F:ATP hydrolysis activity"/>
    <property type="evidence" value="ECO:0007669"/>
    <property type="project" value="RHEA"/>
</dbReference>
<dbReference type="GO" id="GO:0006281">
    <property type="term" value="P:DNA repair"/>
    <property type="evidence" value="ECO:0007669"/>
    <property type="project" value="UniProtKB-KW"/>
</dbReference>
<keyword evidence="1" id="KW-0234">DNA repair</keyword>
<keyword evidence="1" id="KW-0067">ATP-binding</keyword>
<dbReference type="GO" id="GO:0006310">
    <property type="term" value="P:DNA recombination"/>
    <property type="evidence" value="ECO:0007669"/>
    <property type="project" value="UniProtKB-KW"/>
</dbReference>